<dbReference type="EMBL" id="MK500479">
    <property type="protein sequence ID" value="QBK90373.1"/>
    <property type="molecule type" value="Genomic_DNA"/>
</dbReference>
<reference evidence="1" key="1">
    <citation type="journal article" date="2019" name="MBio">
        <title>Virus Genomes from Deep Sea Sediments Expand the Ocean Megavirome and Support Independent Origins of Viral Gigantism.</title>
        <authorList>
            <person name="Backstrom D."/>
            <person name="Yutin N."/>
            <person name="Jorgensen S.L."/>
            <person name="Dharamshi J."/>
            <person name="Homa F."/>
            <person name="Zaremba-Niedwiedzka K."/>
            <person name="Spang A."/>
            <person name="Wolf Y.I."/>
            <person name="Koonin E.V."/>
            <person name="Ettema T.J."/>
        </authorList>
    </citation>
    <scope>NUCLEOTIDE SEQUENCE</scope>
</reference>
<gene>
    <name evidence="1" type="ORF">LCPAC103_00540</name>
</gene>
<organism evidence="1">
    <name type="scientific">Pithovirus LCPAC103</name>
    <dbReference type="NCBI Taxonomy" id="2506588"/>
    <lineage>
        <taxon>Viruses</taxon>
        <taxon>Pithoviruses</taxon>
    </lineage>
</organism>
<accession>A0A481Z3B5</accession>
<evidence type="ECO:0000313" key="1">
    <source>
        <dbReference type="EMBL" id="QBK90373.1"/>
    </source>
</evidence>
<name>A0A481Z3B5_9VIRU</name>
<protein>
    <submittedName>
        <fullName evidence="1">Uncharacterized protein</fullName>
    </submittedName>
</protein>
<sequence length="55" mass="6020">MDLKLTKTDTTAELSKTAKTDTSVGFWSRALALVFCRFLEQSSSLGFLSVFGAEL</sequence>
<proteinExistence type="predicted"/>